<keyword evidence="7 9" id="KW-0472">Membrane</keyword>
<dbReference type="GO" id="GO:0032217">
    <property type="term" value="F:riboflavin transmembrane transporter activity"/>
    <property type="evidence" value="ECO:0007669"/>
    <property type="project" value="InterPro"/>
</dbReference>
<dbReference type="GO" id="GO:0005886">
    <property type="term" value="C:plasma membrane"/>
    <property type="evidence" value="ECO:0007669"/>
    <property type="project" value="UniProtKB-SubCell"/>
</dbReference>
<feature type="transmembrane region" description="Helical" evidence="9">
    <location>
        <begin position="222"/>
        <end position="245"/>
    </location>
</feature>
<keyword evidence="6 9" id="KW-1133">Transmembrane helix</keyword>
<evidence type="ECO:0000256" key="8">
    <source>
        <dbReference type="SAM" id="MobiDB-lite"/>
    </source>
</evidence>
<feature type="compositionally biased region" description="Low complexity" evidence="8">
    <location>
        <begin position="8"/>
        <end position="20"/>
    </location>
</feature>
<dbReference type="Pfam" id="PF12822">
    <property type="entry name" value="ECF_trnsprt"/>
    <property type="match status" value="1"/>
</dbReference>
<dbReference type="Proteomes" id="UP000886847">
    <property type="component" value="Unassembled WGS sequence"/>
</dbReference>
<dbReference type="PANTHER" id="PTHR38438:SF1">
    <property type="entry name" value="RIBOFLAVIN TRANSPORTER RIBU"/>
    <property type="match status" value="1"/>
</dbReference>
<keyword evidence="5 9" id="KW-0812">Transmembrane</keyword>
<reference evidence="10" key="1">
    <citation type="journal article" date="2021" name="PeerJ">
        <title>Extensive microbial diversity within the chicken gut microbiome revealed by metagenomics and culture.</title>
        <authorList>
            <person name="Gilroy R."/>
            <person name="Ravi A."/>
            <person name="Getino M."/>
            <person name="Pursley I."/>
            <person name="Horton D.L."/>
            <person name="Alikhan N.F."/>
            <person name="Baker D."/>
            <person name="Gharbi K."/>
            <person name="Hall N."/>
            <person name="Watson M."/>
            <person name="Adriaenssens E.M."/>
            <person name="Foster-Nyarko E."/>
            <person name="Jarju S."/>
            <person name="Secka A."/>
            <person name="Antonio M."/>
            <person name="Oren A."/>
            <person name="Chaudhuri R.R."/>
            <person name="La Ragione R."/>
            <person name="Hildebrand F."/>
            <person name="Pallen M.J."/>
        </authorList>
    </citation>
    <scope>NUCLEOTIDE SEQUENCE</scope>
    <source>
        <strain evidence="10">2189</strain>
    </source>
</reference>
<feature type="transmembrane region" description="Helical" evidence="9">
    <location>
        <begin position="86"/>
        <end position="107"/>
    </location>
</feature>
<dbReference type="InterPro" id="IPR024529">
    <property type="entry name" value="ECF_trnsprt_substrate-spec"/>
</dbReference>
<feature type="transmembrane region" description="Helical" evidence="9">
    <location>
        <begin position="180"/>
        <end position="202"/>
    </location>
</feature>
<organism evidence="10 11">
    <name type="scientific">Candidatus Borkfalkia faecavium</name>
    <dbReference type="NCBI Taxonomy" id="2838508"/>
    <lineage>
        <taxon>Bacteria</taxon>
        <taxon>Bacillati</taxon>
        <taxon>Bacillota</taxon>
        <taxon>Clostridia</taxon>
        <taxon>Christensenellales</taxon>
        <taxon>Christensenellaceae</taxon>
        <taxon>Candidatus Borkfalkia</taxon>
    </lineage>
</organism>
<name>A0A9D2AVB9_9FIRM</name>
<feature type="transmembrane region" description="Helical" evidence="9">
    <location>
        <begin position="154"/>
        <end position="173"/>
    </location>
</feature>
<evidence type="ECO:0000256" key="3">
    <source>
        <dbReference type="ARBA" id="ARBA00022448"/>
    </source>
</evidence>
<evidence type="ECO:0000313" key="11">
    <source>
        <dbReference type="Proteomes" id="UP000886847"/>
    </source>
</evidence>
<evidence type="ECO:0000256" key="1">
    <source>
        <dbReference type="ARBA" id="ARBA00004651"/>
    </source>
</evidence>
<dbReference type="PANTHER" id="PTHR38438">
    <property type="entry name" value="RIBOFLAVIN TRANSPORTER RIBU"/>
    <property type="match status" value="1"/>
</dbReference>
<evidence type="ECO:0000256" key="6">
    <source>
        <dbReference type="ARBA" id="ARBA00022989"/>
    </source>
</evidence>
<feature type="transmembrane region" description="Helical" evidence="9">
    <location>
        <begin position="114"/>
        <end position="134"/>
    </location>
</feature>
<gene>
    <name evidence="10" type="ORF">H9851_04310</name>
</gene>
<reference evidence="10" key="2">
    <citation type="submission" date="2021-04" db="EMBL/GenBank/DDBJ databases">
        <authorList>
            <person name="Gilroy R."/>
        </authorList>
    </citation>
    <scope>NUCLEOTIDE SEQUENCE</scope>
    <source>
        <strain evidence="10">2189</strain>
    </source>
</reference>
<feature type="region of interest" description="Disordered" evidence="8">
    <location>
        <begin position="1"/>
        <end position="20"/>
    </location>
</feature>
<evidence type="ECO:0000256" key="5">
    <source>
        <dbReference type="ARBA" id="ARBA00022692"/>
    </source>
</evidence>
<accession>A0A9D2AVB9</accession>
<evidence type="ECO:0000256" key="2">
    <source>
        <dbReference type="ARBA" id="ARBA00005540"/>
    </source>
</evidence>
<dbReference type="InterPro" id="IPR025720">
    <property type="entry name" value="RibU"/>
</dbReference>
<dbReference type="EMBL" id="DXEW01000023">
    <property type="protein sequence ID" value="HIX50484.1"/>
    <property type="molecule type" value="Genomic_DNA"/>
</dbReference>
<comment type="similarity">
    <text evidence="2">Belongs to the prokaryotic riboflavin transporter (P-RFT) (TC 2.A.87) family.</text>
</comment>
<dbReference type="Gene3D" id="1.10.1760.20">
    <property type="match status" value="1"/>
</dbReference>
<comment type="subcellular location">
    <subcellularLocation>
        <location evidence="1">Cell membrane</location>
        <topology evidence="1">Multi-pass membrane protein</topology>
    </subcellularLocation>
</comment>
<evidence type="ECO:0000256" key="4">
    <source>
        <dbReference type="ARBA" id="ARBA00022475"/>
    </source>
</evidence>
<sequence>MKEQKRTAAASAAAAQQAAPAGANTAYAAAKGGMPAAEAAKNAPAGSAFAGAAAKGAPAKKGAGQETPADRRHGRAYFTASRIAKIALLSALAYVVTFLEFPVFPAVSFLKLDFANVFILLGGFMYGPVAAVVISAVKELLSLIDTQTIGVGEVANFLLTLSFVLVPTIVYRFKKGLPTVTLTLAAGCVLQIAASLVVNRYINFPLYEAFLPFSAAEAFAQWWWYIILFNLIKCAAVSLVTLLLYKRISWLLNKF</sequence>
<evidence type="ECO:0000256" key="7">
    <source>
        <dbReference type="ARBA" id="ARBA00023136"/>
    </source>
</evidence>
<proteinExistence type="inferred from homology"/>
<evidence type="ECO:0000256" key="9">
    <source>
        <dbReference type="SAM" id="Phobius"/>
    </source>
</evidence>
<evidence type="ECO:0000313" key="10">
    <source>
        <dbReference type="EMBL" id="HIX50484.1"/>
    </source>
</evidence>
<dbReference type="AlphaFoldDB" id="A0A9D2AVB9"/>
<comment type="caution">
    <text evidence="10">The sequence shown here is derived from an EMBL/GenBank/DDBJ whole genome shotgun (WGS) entry which is preliminary data.</text>
</comment>
<protein>
    <submittedName>
        <fullName evidence="10">ECF transporter S component</fullName>
    </submittedName>
</protein>
<keyword evidence="3" id="KW-0813">Transport</keyword>
<keyword evidence="4" id="KW-1003">Cell membrane</keyword>